<dbReference type="EMBL" id="JAUSTN010000004">
    <property type="protein sequence ID" value="MDQ0274891.1"/>
    <property type="molecule type" value="Genomic_DNA"/>
</dbReference>
<reference evidence="2 3" key="1">
    <citation type="submission" date="2023-07" db="EMBL/GenBank/DDBJ databases">
        <title>Genomic Encyclopedia of Type Strains, Phase IV (KMG-IV): sequencing the most valuable type-strain genomes for metagenomic binning, comparative biology and taxonomic classification.</title>
        <authorList>
            <person name="Goeker M."/>
        </authorList>
    </citation>
    <scope>NUCLEOTIDE SEQUENCE [LARGE SCALE GENOMIC DNA]</scope>
    <source>
        <strain evidence="2 3">DSM 22616</strain>
    </source>
</reference>
<accession>A0ABU0AUG2</accession>
<comment type="caution">
    <text evidence="2">The sequence shown here is derived from an EMBL/GenBank/DDBJ whole genome shotgun (WGS) entry which is preliminary data.</text>
</comment>
<keyword evidence="1" id="KW-1133">Transmembrane helix</keyword>
<name>A0ABU0AUG2_9FIRM</name>
<gene>
    <name evidence="2" type="ORF">J2S72_000912</name>
</gene>
<feature type="transmembrane region" description="Helical" evidence="1">
    <location>
        <begin position="82"/>
        <end position="104"/>
    </location>
</feature>
<keyword evidence="1" id="KW-0472">Membrane</keyword>
<proteinExistence type="predicted"/>
<feature type="transmembrane region" description="Helical" evidence="1">
    <location>
        <begin position="12"/>
        <end position="35"/>
    </location>
</feature>
<evidence type="ECO:0000313" key="3">
    <source>
        <dbReference type="Proteomes" id="UP001236559"/>
    </source>
</evidence>
<keyword evidence="3" id="KW-1185">Reference proteome</keyword>
<dbReference type="RefSeq" id="WP_023056156.1">
    <property type="nucleotide sequence ID" value="NZ_JAUSTN010000004.1"/>
</dbReference>
<feature type="transmembrane region" description="Helical" evidence="1">
    <location>
        <begin position="55"/>
        <end position="75"/>
    </location>
</feature>
<evidence type="ECO:0000313" key="2">
    <source>
        <dbReference type="EMBL" id="MDQ0274891.1"/>
    </source>
</evidence>
<keyword evidence="1" id="KW-0812">Transmembrane</keyword>
<organism evidence="2 3">
    <name type="scientific">Peptoniphilus koenoeneniae</name>
    <dbReference type="NCBI Taxonomy" id="507751"/>
    <lineage>
        <taxon>Bacteria</taxon>
        <taxon>Bacillati</taxon>
        <taxon>Bacillota</taxon>
        <taxon>Tissierellia</taxon>
        <taxon>Tissierellales</taxon>
        <taxon>Peptoniphilaceae</taxon>
        <taxon>Peptoniphilus</taxon>
    </lineage>
</organism>
<sequence>MKNIRNIPVKRKIVFIFLIFLFILFILFAISFLYAIFSHSMGENQEGISGYFCEIVFRIFISLVIFIVLAINYFIKEKPRSIIIWWICAIVAFFGVFYLIRAWIFDFSYINAPKVVKLNYITFERDNIYEYSIVYSLIGYTEKGDTEIFRINSETYDLEKEKWTDDEFVSAYVQYLPHTGVLMNLKTFKENK</sequence>
<evidence type="ECO:0000256" key="1">
    <source>
        <dbReference type="SAM" id="Phobius"/>
    </source>
</evidence>
<dbReference type="Proteomes" id="UP001236559">
    <property type="component" value="Unassembled WGS sequence"/>
</dbReference>
<protein>
    <submittedName>
        <fullName evidence="2">Magnesium-transporting ATPase (P-type)</fullName>
    </submittedName>
</protein>